<evidence type="ECO:0000313" key="1">
    <source>
        <dbReference type="EMBL" id="CAL8121458.1"/>
    </source>
</evidence>
<sequence>METGIFWHAFRRNSAAWVRNRTGEVYDQKFKEAREKLVELRRAMAYYSRRRFHF</sequence>
<dbReference type="EMBL" id="CAXLJM020000065">
    <property type="protein sequence ID" value="CAL8121458.1"/>
    <property type="molecule type" value="Genomic_DNA"/>
</dbReference>
<evidence type="ECO:0000313" key="2">
    <source>
        <dbReference type="Proteomes" id="UP001642540"/>
    </source>
</evidence>
<accession>A0ABP1R6H6</accession>
<protein>
    <submittedName>
        <fullName evidence="1">Uncharacterized protein</fullName>
    </submittedName>
</protein>
<keyword evidence="2" id="KW-1185">Reference proteome</keyword>
<comment type="caution">
    <text evidence="1">The sequence shown here is derived from an EMBL/GenBank/DDBJ whole genome shotgun (WGS) entry which is preliminary data.</text>
</comment>
<reference evidence="1 2" key="1">
    <citation type="submission" date="2024-08" db="EMBL/GenBank/DDBJ databases">
        <authorList>
            <person name="Cucini C."/>
            <person name="Frati F."/>
        </authorList>
    </citation>
    <scope>NUCLEOTIDE SEQUENCE [LARGE SCALE GENOMIC DNA]</scope>
</reference>
<name>A0ABP1R6H6_9HEXA</name>
<organism evidence="1 2">
    <name type="scientific">Orchesella dallaii</name>
    <dbReference type="NCBI Taxonomy" id="48710"/>
    <lineage>
        <taxon>Eukaryota</taxon>
        <taxon>Metazoa</taxon>
        <taxon>Ecdysozoa</taxon>
        <taxon>Arthropoda</taxon>
        <taxon>Hexapoda</taxon>
        <taxon>Collembola</taxon>
        <taxon>Entomobryomorpha</taxon>
        <taxon>Entomobryoidea</taxon>
        <taxon>Orchesellidae</taxon>
        <taxon>Orchesellinae</taxon>
        <taxon>Orchesella</taxon>
    </lineage>
</organism>
<gene>
    <name evidence="1" type="ORF">ODALV1_LOCUS19393</name>
</gene>
<dbReference type="Proteomes" id="UP001642540">
    <property type="component" value="Unassembled WGS sequence"/>
</dbReference>
<proteinExistence type="predicted"/>